<dbReference type="CDD" id="cd00586">
    <property type="entry name" value="4HBT"/>
    <property type="match status" value="1"/>
</dbReference>
<dbReference type="Gene3D" id="3.10.129.10">
    <property type="entry name" value="Hotdog Thioesterase"/>
    <property type="match status" value="1"/>
</dbReference>
<keyword evidence="1" id="KW-0378">Hydrolase</keyword>
<dbReference type="GO" id="GO:0016787">
    <property type="term" value="F:hydrolase activity"/>
    <property type="evidence" value="ECO:0007669"/>
    <property type="project" value="UniProtKB-KW"/>
</dbReference>
<name>A0ABV3U8P0_9GAMM</name>
<accession>A0ABV3U8P0</accession>
<protein>
    <submittedName>
        <fullName evidence="1">Acyl-CoA thioesterase</fullName>
        <ecNumber evidence="1">3.1.2.-</ecNumber>
    </submittedName>
</protein>
<evidence type="ECO:0000313" key="1">
    <source>
        <dbReference type="EMBL" id="MEX1669339.1"/>
    </source>
</evidence>
<proteinExistence type="predicted"/>
<dbReference type="InterPro" id="IPR029069">
    <property type="entry name" value="HotDog_dom_sf"/>
</dbReference>
<dbReference type="EMBL" id="JBFRYA010000008">
    <property type="protein sequence ID" value="MEX1669339.1"/>
    <property type="molecule type" value="Genomic_DNA"/>
</dbReference>
<dbReference type="PANTHER" id="PTHR31793">
    <property type="entry name" value="4-HYDROXYBENZOYL-COA THIOESTERASE FAMILY MEMBER"/>
    <property type="match status" value="1"/>
</dbReference>
<gene>
    <name evidence="1" type="ORF">AB4876_10485</name>
</gene>
<dbReference type="EC" id="3.1.2.-" evidence="1"/>
<comment type="caution">
    <text evidence="1">The sequence shown here is derived from an EMBL/GenBank/DDBJ whole genome shotgun (WGS) entry which is preliminary data.</text>
</comment>
<sequence>MQLQHSRTDIQVRFSDLDIIGHVSNSYYAQYFDLARVTFFRQIAKQLGRDNPSYVVASVKMDMLREICFDDTVVVDTWCSRIGTKSMTIEHRIYANGEKATTCQTVLVGFDRESRSAKALPTDWEVSDVSAVIPPSKA</sequence>
<dbReference type="PANTHER" id="PTHR31793:SF24">
    <property type="entry name" value="LONG-CHAIN ACYL-COA THIOESTERASE FADM"/>
    <property type="match status" value="1"/>
</dbReference>
<dbReference type="InterPro" id="IPR050563">
    <property type="entry name" value="4-hydroxybenzoyl-CoA_TE"/>
</dbReference>
<dbReference type="Proteomes" id="UP001557485">
    <property type="component" value="Unassembled WGS sequence"/>
</dbReference>
<dbReference type="Pfam" id="PF13279">
    <property type="entry name" value="4HBT_2"/>
    <property type="match status" value="1"/>
</dbReference>
<evidence type="ECO:0000313" key="2">
    <source>
        <dbReference type="Proteomes" id="UP001557485"/>
    </source>
</evidence>
<keyword evidence="2" id="KW-1185">Reference proteome</keyword>
<reference evidence="1 2" key="1">
    <citation type="journal article" date="2011" name="Int. J. Syst. Evol. Microbiol.">
        <title>Zhongshania antarctica gen. nov., sp. nov. and Zhongshania guokunii sp. nov., gammaproteobacteria respectively isolated from coastal attached (fast) ice and surface seawater of the Antarctic.</title>
        <authorList>
            <person name="Li H.J."/>
            <person name="Zhang X.Y."/>
            <person name="Chen C.X."/>
            <person name="Zhang Y.J."/>
            <person name="Gao Z.M."/>
            <person name="Yu Y."/>
            <person name="Chen X.L."/>
            <person name="Chen B."/>
            <person name="Zhang Y.Z."/>
        </authorList>
    </citation>
    <scope>NUCLEOTIDE SEQUENCE [LARGE SCALE GENOMIC DNA]</scope>
    <source>
        <strain evidence="1 2">ZS6-22T</strain>
    </source>
</reference>
<organism evidence="1 2">
    <name type="scientific">Zhongshania guokunii</name>
    <dbReference type="NCBI Taxonomy" id="641783"/>
    <lineage>
        <taxon>Bacteria</taxon>
        <taxon>Pseudomonadati</taxon>
        <taxon>Pseudomonadota</taxon>
        <taxon>Gammaproteobacteria</taxon>
        <taxon>Cellvibrionales</taxon>
        <taxon>Spongiibacteraceae</taxon>
        <taxon>Zhongshania</taxon>
    </lineage>
</organism>
<dbReference type="RefSeq" id="WP_368381608.1">
    <property type="nucleotide sequence ID" value="NZ_JBFRYA010000008.1"/>
</dbReference>
<dbReference type="SUPFAM" id="SSF54637">
    <property type="entry name" value="Thioesterase/thiol ester dehydrase-isomerase"/>
    <property type="match status" value="1"/>
</dbReference>